<feature type="domain" description="Ig-like" evidence="5">
    <location>
        <begin position="6"/>
        <end position="124"/>
    </location>
</feature>
<dbReference type="GO" id="GO:0002250">
    <property type="term" value="P:adaptive immune response"/>
    <property type="evidence" value="ECO:0007669"/>
    <property type="project" value="UniProtKB-KW"/>
</dbReference>
<reference evidence="6" key="2">
    <citation type="submission" date="2025-08" db="UniProtKB">
        <authorList>
            <consortium name="Ensembl"/>
        </authorList>
    </citation>
    <scope>IDENTIFICATION</scope>
</reference>
<dbReference type="InterPro" id="IPR013106">
    <property type="entry name" value="Ig_V-set"/>
</dbReference>
<dbReference type="Gene3D" id="2.60.40.10">
    <property type="entry name" value="Immunoglobulins"/>
    <property type="match status" value="1"/>
</dbReference>
<keyword evidence="1" id="KW-0391">Immunity</keyword>
<evidence type="ECO:0000313" key="6">
    <source>
        <dbReference type="Ensembl" id="ENSMUNP00000028830.1"/>
    </source>
</evidence>
<dbReference type="InterPro" id="IPR050199">
    <property type="entry name" value="IgHV"/>
</dbReference>
<proteinExistence type="predicted"/>
<evidence type="ECO:0000259" key="5">
    <source>
        <dbReference type="PROSITE" id="PS50835"/>
    </source>
</evidence>
<reference evidence="6" key="3">
    <citation type="submission" date="2025-09" db="UniProtKB">
        <authorList>
            <consortium name="Ensembl"/>
        </authorList>
    </citation>
    <scope>IDENTIFICATION</scope>
</reference>
<feature type="region of interest" description="Disordered" evidence="4">
    <location>
        <begin position="1"/>
        <end position="23"/>
    </location>
</feature>
<dbReference type="InterPro" id="IPR007110">
    <property type="entry name" value="Ig-like_dom"/>
</dbReference>
<dbReference type="Proteomes" id="UP000694405">
    <property type="component" value="Chromosome 17"/>
</dbReference>
<dbReference type="Ensembl" id="ENSMUNT00000028018.1">
    <property type="protein sequence ID" value="ENSMUNP00000028830.1"/>
    <property type="gene ID" value="ENSMUNG00000020659.1"/>
</dbReference>
<evidence type="ECO:0000256" key="4">
    <source>
        <dbReference type="SAM" id="MobiDB-lite"/>
    </source>
</evidence>
<reference evidence="6" key="1">
    <citation type="submission" date="2020-03" db="EMBL/GenBank/DDBJ databases">
        <title>Melopsittacus undulatus (budgerigar) genome, bMelUnd1, maternal haplotype with Z.</title>
        <authorList>
            <person name="Gedman G."/>
            <person name="Mountcastle J."/>
            <person name="Haase B."/>
            <person name="Formenti G."/>
            <person name="Wright T."/>
            <person name="Apodaca J."/>
            <person name="Pelan S."/>
            <person name="Chow W."/>
            <person name="Rhie A."/>
            <person name="Howe K."/>
            <person name="Fedrigo O."/>
            <person name="Jarvis E.D."/>
        </authorList>
    </citation>
    <scope>NUCLEOTIDE SEQUENCE [LARGE SCALE GENOMIC DNA]</scope>
</reference>
<dbReference type="SUPFAM" id="SSF48726">
    <property type="entry name" value="Immunoglobulin"/>
    <property type="match status" value="1"/>
</dbReference>
<organism evidence="6 7">
    <name type="scientific">Melopsittacus undulatus</name>
    <name type="common">Budgerigar</name>
    <name type="synonym">Psittacus undulatus</name>
    <dbReference type="NCBI Taxonomy" id="13146"/>
    <lineage>
        <taxon>Eukaryota</taxon>
        <taxon>Metazoa</taxon>
        <taxon>Chordata</taxon>
        <taxon>Craniata</taxon>
        <taxon>Vertebrata</taxon>
        <taxon>Euteleostomi</taxon>
        <taxon>Archelosauria</taxon>
        <taxon>Archosauria</taxon>
        <taxon>Dinosauria</taxon>
        <taxon>Saurischia</taxon>
        <taxon>Theropoda</taxon>
        <taxon>Coelurosauria</taxon>
        <taxon>Aves</taxon>
        <taxon>Neognathae</taxon>
        <taxon>Neoaves</taxon>
        <taxon>Telluraves</taxon>
        <taxon>Australaves</taxon>
        <taxon>Psittaciformes</taxon>
        <taxon>Psittaculidae</taxon>
        <taxon>Melopsittacus</taxon>
    </lineage>
</organism>
<dbReference type="AlphaFoldDB" id="A0A8V5GLJ4"/>
<dbReference type="GO" id="GO:0019814">
    <property type="term" value="C:immunoglobulin complex"/>
    <property type="evidence" value="ECO:0007669"/>
    <property type="project" value="UniProtKB-KW"/>
</dbReference>
<dbReference type="PROSITE" id="PS50835">
    <property type="entry name" value="IG_LIKE"/>
    <property type="match status" value="1"/>
</dbReference>
<dbReference type="SMART" id="SM00406">
    <property type="entry name" value="IGv"/>
    <property type="match status" value="1"/>
</dbReference>
<dbReference type="InterPro" id="IPR013783">
    <property type="entry name" value="Ig-like_fold"/>
</dbReference>
<accession>A0A8V5GLJ4</accession>
<sequence length="124" mass="13983">MSFLAPTGTYKSHNSKHRGPGASVSRSTELLLCRTAHPVPPLFMLSIWWYRQVPGGRLEWVSYISFDSSVIKFVQSVERRANISRDNSRSESSLLLSALQPQDSARYFCTAPLLHTETRKAAEL</sequence>
<dbReference type="Pfam" id="PF07686">
    <property type="entry name" value="V-set"/>
    <property type="match status" value="1"/>
</dbReference>
<evidence type="ECO:0000256" key="3">
    <source>
        <dbReference type="ARBA" id="ARBA00043265"/>
    </source>
</evidence>
<dbReference type="GO" id="GO:0005576">
    <property type="term" value="C:extracellular region"/>
    <property type="evidence" value="ECO:0007669"/>
    <property type="project" value="UniProtKB-ARBA"/>
</dbReference>
<dbReference type="PANTHER" id="PTHR23266">
    <property type="entry name" value="IMMUNOGLOBULIN HEAVY CHAIN"/>
    <property type="match status" value="1"/>
</dbReference>
<name>A0A8V5GLJ4_MELUD</name>
<keyword evidence="7" id="KW-1185">Reference proteome</keyword>
<protein>
    <recommendedName>
        <fullName evidence="5">Ig-like domain-containing protein</fullName>
    </recommendedName>
</protein>
<keyword evidence="3" id="KW-1280">Immunoglobulin</keyword>
<evidence type="ECO:0000256" key="2">
    <source>
        <dbReference type="ARBA" id="ARBA00023130"/>
    </source>
</evidence>
<evidence type="ECO:0000313" key="7">
    <source>
        <dbReference type="Proteomes" id="UP000694405"/>
    </source>
</evidence>
<dbReference type="InterPro" id="IPR036179">
    <property type="entry name" value="Ig-like_dom_sf"/>
</dbReference>
<evidence type="ECO:0000256" key="1">
    <source>
        <dbReference type="ARBA" id="ARBA00022859"/>
    </source>
</evidence>
<keyword evidence="2" id="KW-1064">Adaptive immunity</keyword>